<evidence type="ECO:0000313" key="1">
    <source>
        <dbReference type="EMBL" id="KAJ8004770.1"/>
    </source>
</evidence>
<sequence>MAAVRAKSFHLQGSLMRCRSEGTLIDLDDNGNPHSNNLNGSNILNEETKHSEWPVLQPEVKHESEITNPFWKKLSASNPFLDDIVHSNDTTLSNADISIQKEEPSNLLDAKNFDTVSTSSDETHFGNFADTTRKSIRQSGRWRSAADILSNQERKEPKRENSRKGSFLNPDFEWLKNDREAYKMAWLSHRQLARSCLDLGLMSQSPGWAQTQATDSQIVCKIGHSGGSLLLPDSDITAHVPEGHVPVGEVQELTLKATLEPPNGLNTNYTTTVSPLVEVCLSNMNCKESITLEMKMAAEVKKDPVSQVMTTIVGLVSSKKEGPYEAVKDCYVYRNIMQMKLHNLKSNIYVIVAAETLVIEPPATSVWDYLDRDVTVAVYGPKHIHPSFKVVVVISCHNNVPPRLPFSDVRRGNRNLPPLVLELWGKLQFSPERLNDLHVTTCTVESNFEVKAEDKRKEVREGLLKLGKILQLPLELTKTGSGGISSFKLNLQVRDSHHVTVAEFQVLSPEAAPIRSEKRGPWCLERQNEICGSVSIPEETVPEYPKFRTRPVKVPGYAVALKSVIRQPRVEYLLEYFKGDTVALLSRDTVRSIGQSKVKEWYVGFLRGRVGLIHCKNFKQITRDQVIDFTGLNITTETLLENMVLPFKKLTYMYSAIQTLVTENICSWKGFADVLGYSSLSLDTITRRHAETEAEKVACVLETLKEDCHAERSRKKFQHELIVGLLKIDSQSLVAHVIQNTVILSTAVELGSRWRELAERLGKLSSSQIAGYEAPHRGKNGEVSSTSMWKPAYDFLYAWREQYGESNRDMIQELHLALDKMKGPITRHWRQLTGALITVNCLEILRVSAFPQQ</sequence>
<organism evidence="1 2">
    <name type="scientific">Dallia pectoralis</name>
    <name type="common">Alaska blackfish</name>
    <dbReference type="NCBI Taxonomy" id="75939"/>
    <lineage>
        <taxon>Eukaryota</taxon>
        <taxon>Metazoa</taxon>
        <taxon>Chordata</taxon>
        <taxon>Craniata</taxon>
        <taxon>Vertebrata</taxon>
        <taxon>Euteleostomi</taxon>
        <taxon>Actinopterygii</taxon>
        <taxon>Neopterygii</taxon>
        <taxon>Teleostei</taxon>
        <taxon>Protacanthopterygii</taxon>
        <taxon>Esociformes</taxon>
        <taxon>Umbridae</taxon>
        <taxon>Dallia</taxon>
    </lineage>
</organism>
<dbReference type="EMBL" id="CM055738">
    <property type="protein sequence ID" value="KAJ8004770.1"/>
    <property type="molecule type" value="Genomic_DNA"/>
</dbReference>
<name>A0ACC2GML5_DALPE</name>
<protein>
    <submittedName>
        <fullName evidence="1">Uncharacterized protein</fullName>
    </submittedName>
</protein>
<accession>A0ACC2GML5</accession>
<dbReference type="Proteomes" id="UP001157502">
    <property type="component" value="Chromosome 11"/>
</dbReference>
<keyword evidence="2" id="KW-1185">Reference proteome</keyword>
<proteinExistence type="predicted"/>
<reference evidence="1" key="1">
    <citation type="submission" date="2021-05" db="EMBL/GenBank/DDBJ databases">
        <authorList>
            <person name="Pan Q."/>
            <person name="Jouanno E."/>
            <person name="Zahm M."/>
            <person name="Klopp C."/>
            <person name="Cabau C."/>
            <person name="Louis A."/>
            <person name="Berthelot C."/>
            <person name="Parey E."/>
            <person name="Roest Crollius H."/>
            <person name="Montfort J."/>
            <person name="Robinson-Rechavi M."/>
            <person name="Bouchez O."/>
            <person name="Lampietro C."/>
            <person name="Lopez Roques C."/>
            <person name="Donnadieu C."/>
            <person name="Postlethwait J."/>
            <person name="Bobe J."/>
            <person name="Dillon D."/>
            <person name="Chandos A."/>
            <person name="von Hippel F."/>
            <person name="Guiguen Y."/>
        </authorList>
    </citation>
    <scope>NUCLEOTIDE SEQUENCE</scope>
    <source>
        <strain evidence="1">YG-Jan2019</strain>
    </source>
</reference>
<gene>
    <name evidence="1" type="ORF">DPEC_G00139730</name>
</gene>
<evidence type="ECO:0000313" key="2">
    <source>
        <dbReference type="Proteomes" id="UP001157502"/>
    </source>
</evidence>
<comment type="caution">
    <text evidence="1">The sequence shown here is derived from an EMBL/GenBank/DDBJ whole genome shotgun (WGS) entry which is preliminary data.</text>
</comment>